<dbReference type="Proteomes" id="UP000691718">
    <property type="component" value="Unassembled WGS sequence"/>
</dbReference>
<dbReference type="AlphaFoldDB" id="A0A8S3Y4Y1"/>
<proteinExistence type="predicted"/>
<gene>
    <name evidence="2" type="ORF">PAPOLLO_LOCUS23658</name>
</gene>
<protein>
    <submittedName>
        <fullName evidence="2">(apollo) hypothetical protein</fullName>
    </submittedName>
</protein>
<accession>A0A8S3Y4Y1</accession>
<evidence type="ECO:0000313" key="3">
    <source>
        <dbReference type="Proteomes" id="UP000691718"/>
    </source>
</evidence>
<feature type="compositionally biased region" description="Acidic residues" evidence="1">
    <location>
        <begin position="15"/>
        <end position="57"/>
    </location>
</feature>
<reference evidence="2" key="1">
    <citation type="submission" date="2021-04" db="EMBL/GenBank/DDBJ databases">
        <authorList>
            <person name="Tunstrom K."/>
        </authorList>
    </citation>
    <scope>NUCLEOTIDE SEQUENCE</scope>
</reference>
<feature type="region of interest" description="Disordered" evidence="1">
    <location>
        <begin position="1"/>
        <end position="69"/>
    </location>
</feature>
<keyword evidence="3" id="KW-1185">Reference proteome</keyword>
<comment type="caution">
    <text evidence="2">The sequence shown here is derived from an EMBL/GenBank/DDBJ whole genome shotgun (WGS) entry which is preliminary data.</text>
</comment>
<dbReference type="OrthoDB" id="6770266at2759"/>
<evidence type="ECO:0000313" key="2">
    <source>
        <dbReference type="EMBL" id="CAG5046674.1"/>
    </source>
</evidence>
<name>A0A8S3Y4Y1_PARAO</name>
<sequence length="172" mass="19887">MALREKNIENLLENELSDEDDLPNDECSEVESNIDEQEVVGEDCGSDSEIDGEEDLASSEKGQTQKTESRFKFLKKLAEKLTRSHMERRENNPQMQRHIKIALRRILHHKDEATPAEVPGGSHAKERLAVRKTYSTCDPKKKRRTQYICFECKVPICLDCSNKLCNFCREKM</sequence>
<organism evidence="2 3">
    <name type="scientific">Parnassius apollo</name>
    <name type="common">Apollo butterfly</name>
    <name type="synonym">Papilio apollo</name>
    <dbReference type="NCBI Taxonomy" id="110799"/>
    <lineage>
        <taxon>Eukaryota</taxon>
        <taxon>Metazoa</taxon>
        <taxon>Ecdysozoa</taxon>
        <taxon>Arthropoda</taxon>
        <taxon>Hexapoda</taxon>
        <taxon>Insecta</taxon>
        <taxon>Pterygota</taxon>
        <taxon>Neoptera</taxon>
        <taxon>Endopterygota</taxon>
        <taxon>Lepidoptera</taxon>
        <taxon>Glossata</taxon>
        <taxon>Ditrysia</taxon>
        <taxon>Papilionoidea</taxon>
        <taxon>Papilionidae</taxon>
        <taxon>Parnassiinae</taxon>
        <taxon>Parnassini</taxon>
        <taxon>Parnassius</taxon>
        <taxon>Parnassius</taxon>
    </lineage>
</organism>
<dbReference type="EMBL" id="CAJQZP010001442">
    <property type="protein sequence ID" value="CAG5046674.1"/>
    <property type="molecule type" value="Genomic_DNA"/>
</dbReference>
<evidence type="ECO:0000256" key="1">
    <source>
        <dbReference type="SAM" id="MobiDB-lite"/>
    </source>
</evidence>